<proteinExistence type="predicted"/>
<dbReference type="Proteomes" id="UP000004605">
    <property type="component" value="Unassembled WGS sequence"/>
</dbReference>
<accession>F9RXF8</accession>
<protein>
    <submittedName>
        <fullName evidence="2">Uncharacterized protein</fullName>
    </submittedName>
</protein>
<dbReference type="OrthoDB" id="5897364at2"/>
<dbReference type="AlphaFoldDB" id="F9RXF8"/>
<keyword evidence="3" id="KW-1185">Reference proteome</keyword>
<feature type="chain" id="PRO_5003387076" evidence="1">
    <location>
        <begin position="26"/>
        <end position="136"/>
    </location>
</feature>
<name>F9RXF8_9VIBR</name>
<comment type="caution">
    <text evidence="2">The sequence shown here is derived from an EMBL/GenBank/DDBJ whole genome shotgun (WGS) entry which is preliminary data.</text>
</comment>
<organism evidence="2 3">
    <name type="scientific">Vibrio ichthyoenteri ATCC 700023</name>
    <dbReference type="NCBI Taxonomy" id="870968"/>
    <lineage>
        <taxon>Bacteria</taxon>
        <taxon>Pseudomonadati</taxon>
        <taxon>Pseudomonadota</taxon>
        <taxon>Gammaproteobacteria</taxon>
        <taxon>Vibrionales</taxon>
        <taxon>Vibrionaceae</taxon>
        <taxon>Vibrio</taxon>
    </lineage>
</organism>
<evidence type="ECO:0000313" key="3">
    <source>
        <dbReference type="Proteomes" id="UP000004605"/>
    </source>
</evidence>
<evidence type="ECO:0000313" key="2">
    <source>
        <dbReference type="EMBL" id="EGU48054.1"/>
    </source>
</evidence>
<reference evidence="2 3" key="1">
    <citation type="journal article" date="2012" name="Int. J. Syst. Evol. Microbiol.">
        <title>Vibrio caribbeanicus sp. nov., isolated from the marine sponge Scleritoderma cyanea.</title>
        <authorList>
            <person name="Hoffmann M."/>
            <person name="Monday S.R."/>
            <person name="Allard M.W."/>
            <person name="Strain E.A."/>
            <person name="Whittaker P."/>
            <person name="Naum M."/>
            <person name="McCarthy P.J."/>
            <person name="Lopez J.V."/>
            <person name="Fischer M."/>
            <person name="Brown E.W."/>
        </authorList>
    </citation>
    <scope>NUCLEOTIDE SEQUENCE [LARGE SCALE GENOMIC DNA]</scope>
    <source>
        <strain evidence="2 3">ATCC 700023</strain>
    </source>
</reference>
<evidence type="ECO:0000256" key="1">
    <source>
        <dbReference type="SAM" id="SignalP"/>
    </source>
</evidence>
<feature type="signal peptide" evidence="1">
    <location>
        <begin position="1"/>
        <end position="25"/>
    </location>
</feature>
<keyword evidence="1" id="KW-0732">Signal</keyword>
<dbReference type="EMBL" id="AFWF01000014">
    <property type="protein sequence ID" value="EGU48054.1"/>
    <property type="molecule type" value="Genomic_DNA"/>
</dbReference>
<gene>
    <name evidence="2" type="ORF">VII00023_17494</name>
</gene>
<sequence length="136" mass="14769">MHAKSMRTIWLVLLTALALVASSMASSKSLMPIQMLQMNASNHSGVSSCTSQSQSDNLPAMTEHHRMMSDISSMEDCPTNSAMQHDCCDTTCLTVVAALIGESTDIIRVAHSVIFPLESSTDIIHMSRSLYRPPNA</sequence>